<keyword evidence="4" id="KW-1185">Reference proteome</keyword>
<proteinExistence type="predicted"/>
<keyword evidence="2" id="KW-0812">Transmembrane</keyword>
<feature type="region of interest" description="Disordered" evidence="1">
    <location>
        <begin position="218"/>
        <end position="243"/>
    </location>
</feature>
<keyword evidence="2" id="KW-0472">Membrane</keyword>
<evidence type="ECO:0000256" key="2">
    <source>
        <dbReference type="SAM" id="Phobius"/>
    </source>
</evidence>
<dbReference type="AlphaFoldDB" id="A0A1B1DV81"/>
<dbReference type="Proteomes" id="UP000092716">
    <property type="component" value="Chromosome 4"/>
</dbReference>
<keyword evidence="2" id="KW-1133">Transmembrane helix</keyword>
<dbReference type="KEGG" id="pcot:PCOAH_00006740"/>
<dbReference type="RefSeq" id="XP_019913339.1">
    <property type="nucleotide sequence ID" value="XM_020057484.1"/>
</dbReference>
<evidence type="ECO:0000256" key="1">
    <source>
        <dbReference type="SAM" id="MobiDB-lite"/>
    </source>
</evidence>
<dbReference type="VEuPathDB" id="PlasmoDB:PCOAH_00006740"/>
<gene>
    <name evidence="3" type="ORF">PCOAH_00006740</name>
</gene>
<protein>
    <submittedName>
        <fullName evidence="3">KIR protein</fullName>
    </submittedName>
</protein>
<evidence type="ECO:0000313" key="4">
    <source>
        <dbReference type="Proteomes" id="UP000092716"/>
    </source>
</evidence>
<evidence type="ECO:0000313" key="3">
    <source>
        <dbReference type="EMBL" id="ANQ06644.1"/>
    </source>
</evidence>
<dbReference type="Pfam" id="PF05795">
    <property type="entry name" value="Plasmodium_Vir"/>
    <property type="match status" value="1"/>
</dbReference>
<dbReference type="InterPro" id="IPR008780">
    <property type="entry name" value="Plasmodium_Vir"/>
</dbReference>
<sequence>MCKYKEGNLALSQLPSREKYSELKEKSENGGDTECKSGVKAKLGTHITNNGTTVNKIMGAFCHINEVEEKKRNSEEWCDYLYFWVGKMLSRNMEDTKFKTTMEKCRNDVFDGQKESKCEFPYTPTKKEVFAAYRRMFDYQKDKDFIRPELRGKGVTCPTKYSTYLRKVRYAYKVMSAECKQEGNSTFEWCKKFEGWYPQYKSRNKLDLKCKLEKMAKHKPEEELSPQVEPSSSSGSDPIETTNTKMTPAISGAAATIAGLGTVAFFLYKVTTQL</sequence>
<feature type="compositionally biased region" description="Low complexity" evidence="1">
    <location>
        <begin position="225"/>
        <end position="240"/>
    </location>
</feature>
<accession>A0A1B1DV81</accession>
<dbReference type="GeneID" id="30907397"/>
<name>A0A1B1DV81_9APIC</name>
<dbReference type="EMBL" id="CP016242">
    <property type="protein sequence ID" value="ANQ06644.1"/>
    <property type="molecule type" value="Genomic_DNA"/>
</dbReference>
<feature type="transmembrane region" description="Helical" evidence="2">
    <location>
        <begin position="249"/>
        <end position="268"/>
    </location>
</feature>
<dbReference type="OrthoDB" id="383226at2759"/>
<organism evidence="3 4">
    <name type="scientific">Plasmodium coatneyi</name>
    <dbReference type="NCBI Taxonomy" id="208452"/>
    <lineage>
        <taxon>Eukaryota</taxon>
        <taxon>Sar</taxon>
        <taxon>Alveolata</taxon>
        <taxon>Apicomplexa</taxon>
        <taxon>Aconoidasida</taxon>
        <taxon>Haemosporida</taxon>
        <taxon>Plasmodiidae</taxon>
        <taxon>Plasmodium</taxon>
    </lineage>
</organism>
<reference evidence="4" key="1">
    <citation type="submission" date="2016-06" db="EMBL/GenBank/DDBJ databases">
        <title>First high quality genome sequence of Plasmodium coatneyi using continuous long reads from single molecule, real-time sequencing.</title>
        <authorList>
            <person name="Chien J.-T."/>
            <person name="Pakala S.B."/>
            <person name="Geraldo J.A."/>
            <person name="Lapp S.A."/>
            <person name="Barnwell J.W."/>
            <person name="Kissinger J.C."/>
            <person name="Galinski M.R."/>
            <person name="Humphrey J.C."/>
        </authorList>
    </citation>
    <scope>NUCLEOTIDE SEQUENCE [LARGE SCALE GENOMIC DNA]</scope>
    <source>
        <strain evidence="4">Hackeri</strain>
    </source>
</reference>